<sequence length="120" mass="14164">MLSTSDKPKEVAVLDTIPKHVERYDGKKLTARAFLSQFYRYLTVHLGAERFEKQCERLLVSCIQVEHYAIQFEEGIKHYPPEQRTWDTCRQVFVNACLTQAQRDDEIERLTKIGMIERET</sequence>
<dbReference type="Proteomes" id="UP000780801">
    <property type="component" value="Unassembled WGS sequence"/>
</dbReference>
<evidence type="ECO:0000313" key="2">
    <source>
        <dbReference type="Proteomes" id="UP000780801"/>
    </source>
</evidence>
<comment type="caution">
    <text evidence="1">The sequence shown here is derived from an EMBL/GenBank/DDBJ whole genome shotgun (WGS) entry which is preliminary data.</text>
</comment>
<gene>
    <name evidence="1" type="ORF">BGW38_010214</name>
</gene>
<dbReference type="AlphaFoldDB" id="A0A9P6EVR2"/>
<name>A0A9P6EVR2_9FUNG</name>
<proteinExistence type="predicted"/>
<dbReference type="EMBL" id="JAABOA010008061">
    <property type="protein sequence ID" value="KAF9536377.1"/>
    <property type="molecule type" value="Genomic_DNA"/>
</dbReference>
<reference evidence="1" key="1">
    <citation type="journal article" date="2020" name="Fungal Divers.">
        <title>Resolving the Mortierellaceae phylogeny through synthesis of multi-gene phylogenetics and phylogenomics.</title>
        <authorList>
            <person name="Vandepol N."/>
            <person name="Liber J."/>
            <person name="Desiro A."/>
            <person name="Na H."/>
            <person name="Kennedy M."/>
            <person name="Barry K."/>
            <person name="Grigoriev I.V."/>
            <person name="Miller A.N."/>
            <person name="O'Donnell K."/>
            <person name="Stajich J.E."/>
            <person name="Bonito G."/>
        </authorList>
    </citation>
    <scope>NUCLEOTIDE SEQUENCE</scope>
    <source>
        <strain evidence="1">KOD1015</strain>
    </source>
</reference>
<organism evidence="1 2">
    <name type="scientific">Lunasporangiospora selenospora</name>
    <dbReference type="NCBI Taxonomy" id="979761"/>
    <lineage>
        <taxon>Eukaryota</taxon>
        <taxon>Fungi</taxon>
        <taxon>Fungi incertae sedis</taxon>
        <taxon>Mucoromycota</taxon>
        <taxon>Mortierellomycotina</taxon>
        <taxon>Mortierellomycetes</taxon>
        <taxon>Mortierellales</taxon>
        <taxon>Mortierellaceae</taxon>
        <taxon>Lunasporangiospora</taxon>
    </lineage>
</organism>
<protein>
    <submittedName>
        <fullName evidence="1">Uncharacterized protein</fullName>
    </submittedName>
</protein>
<accession>A0A9P6EVR2</accession>
<feature type="non-terminal residue" evidence="1">
    <location>
        <position position="120"/>
    </location>
</feature>
<keyword evidence="2" id="KW-1185">Reference proteome</keyword>
<evidence type="ECO:0000313" key="1">
    <source>
        <dbReference type="EMBL" id="KAF9536377.1"/>
    </source>
</evidence>